<gene>
    <name evidence="1" type="ORF">BV22DRAFT_1006933</name>
</gene>
<accession>A0ACB8BNI0</accession>
<keyword evidence="2" id="KW-1185">Reference proteome</keyword>
<evidence type="ECO:0000313" key="1">
    <source>
        <dbReference type="EMBL" id="KAH7927471.1"/>
    </source>
</evidence>
<reference evidence="1" key="1">
    <citation type="journal article" date="2021" name="New Phytol.">
        <title>Evolutionary innovations through gain and loss of genes in the ectomycorrhizal Boletales.</title>
        <authorList>
            <person name="Wu G."/>
            <person name="Miyauchi S."/>
            <person name="Morin E."/>
            <person name="Kuo A."/>
            <person name="Drula E."/>
            <person name="Varga T."/>
            <person name="Kohler A."/>
            <person name="Feng B."/>
            <person name="Cao Y."/>
            <person name="Lipzen A."/>
            <person name="Daum C."/>
            <person name="Hundley H."/>
            <person name="Pangilinan J."/>
            <person name="Johnson J."/>
            <person name="Barry K."/>
            <person name="LaButti K."/>
            <person name="Ng V."/>
            <person name="Ahrendt S."/>
            <person name="Min B."/>
            <person name="Choi I.G."/>
            <person name="Park H."/>
            <person name="Plett J.M."/>
            <person name="Magnuson J."/>
            <person name="Spatafora J.W."/>
            <person name="Nagy L.G."/>
            <person name="Henrissat B."/>
            <person name="Grigoriev I.V."/>
            <person name="Yang Z.L."/>
            <person name="Xu J."/>
            <person name="Martin F.M."/>
        </authorList>
    </citation>
    <scope>NUCLEOTIDE SEQUENCE</scope>
    <source>
        <strain evidence="1">KUC20120723A-06</strain>
    </source>
</reference>
<evidence type="ECO:0000313" key="2">
    <source>
        <dbReference type="Proteomes" id="UP000790709"/>
    </source>
</evidence>
<protein>
    <submittedName>
        <fullName evidence="1">Uncharacterized protein</fullName>
    </submittedName>
</protein>
<name>A0ACB8BNI0_9AGAM</name>
<proteinExistence type="predicted"/>
<sequence length="310" mass="34064">SSSPVTRSNCRFHKISLPKEEGGPRVCFVVPGCSLGDGTLMDDEEIQDHGPATYDDYSRLLGNIESLDFSSYLIGVLRQLVGVDLLRENEVYYLLQPGEESHYKKMNRKSSSRSKRATRDGSSVISRSIPGSPLVSATARRSPASSLRPPISAAGSMSTSIASSRSRARLSRTDSHSISSSSDGEATDQEQSSSRNTKRRRRGSNASESAIVDTDAVATFSKMEKKAVTSNQGIQRRRSKRLGNDAAAYQPEAEEGEGSADEVEPTKNRRKPKQKHRGTKRSRGREVDEEVNHGSRTKKRKNDTNDTVDE</sequence>
<dbReference type="Proteomes" id="UP000790709">
    <property type="component" value="Unassembled WGS sequence"/>
</dbReference>
<organism evidence="1 2">
    <name type="scientific">Leucogyrophana mollusca</name>
    <dbReference type="NCBI Taxonomy" id="85980"/>
    <lineage>
        <taxon>Eukaryota</taxon>
        <taxon>Fungi</taxon>
        <taxon>Dikarya</taxon>
        <taxon>Basidiomycota</taxon>
        <taxon>Agaricomycotina</taxon>
        <taxon>Agaricomycetes</taxon>
        <taxon>Agaricomycetidae</taxon>
        <taxon>Boletales</taxon>
        <taxon>Boletales incertae sedis</taxon>
        <taxon>Leucogyrophana</taxon>
    </lineage>
</organism>
<dbReference type="EMBL" id="MU266366">
    <property type="protein sequence ID" value="KAH7927471.1"/>
    <property type="molecule type" value="Genomic_DNA"/>
</dbReference>
<feature type="non-terminal residue" evidence="1">
    <location>
        <position position="1"/>
    </location>
</feature>
<comment type="caution">
    <text evidence="1">The sequence shown here is derived from an EMBL/GenBank/DDBJ whole genome shotgun (WGS) entry which is preliminary data.</text>
</comment>